<evidence type="ECO:0000313" key="14">
    <source>
        <dbReference type="RefSeq" id="XP_025423635.1"/>
    </source>
</evidence>
<keyword evidence="7" id="KW-0539">Nucleus</keyword>
<dbReference type="GeneID" id="112692999"/>
<evidence type="ECO:0000259" key="12">
    <source>
        <dbReference type="PROSITE" id="PS51915"/>
    </source>
</evidence>
<feature type="binding site" evidence="9">
    <location>
        <position position="70"/>
    </location>
    <ligand>
        <name>Zn(2+)</name>
        <dbReference type="ChEBI" id="CHEBI:29105"/>
    </ligand>
</feature>
<dbReference type="PANTHER" id="PTHR16515:SF49">
    <property type="entry name" value="GASTRULA ZINC FINGER PROTEIN XLCGF49.1-LIKE-RELATED"/>
    <property type="match status" value="1"/>
</dbReference>
<protein>
    <submittedName>
        <fullName evidence="14">Zinc finger protein 652-B-like isoform X2</fullName>
    </submittedName>
</protein>
<dbReference type="PROSITE" id="PS50157">
    <property type="entry name" value="ZINC_FINGER_C2H2_2"/>
    <property type="match status" value="6"/>
</dbReference>
<dbReference type="Pfam" id="PF00096">
    <property type="entry name" value="zf-C2H2"/>
    <property type="match status" value="2"/>
</dbReference>
<accession>A0A8B8GL04</accession>
<proteinExistence type="predicted"/>
<keyword evidence="3" id="KW-0677">Repeat</keyword>
<dbReference type="InterPro" id="IPR050331">
    <property type="entry name" value="Zinc_finger"/>
</dbReference>
<evidence type="ECO:0000256" key="3">
    <source>
        <dbReference type="ARBA" id="ARBA00022737"/>
    </source>
</evidence>
<evidence type="ECO:0000313" key="13">
    <source>
        <dbReference type="Proteomes" id="UP000694846"/>
    </source>
</evidence>
<name>A0A8B8GL04_9HEMI</name>
<evidence type="ECO:0000256" key="1">
    <source>
        <dbReference type="ARBA" id="ARBA00004123"/>
    </source>
</evidence>
<feature type="region of interest" description="Disordered" evidence="10">
    <location>
        <begin position="284"/>
        <end position="340"/>
    </location>
</feature>
<feature type="binding site" evidence="9">
    <location>
        <position position="26"/>
    </location>
    <ligand>
        <name>Zn(2+)</name>
        <dbReference type="ChEBI" id="CHEBI:29105"/>
    </ligand>
</feature>
<organism evidence="13 14">
    <name type="scientific">Sipha flava</name>
    <name type="common">yellow sugarcane aphid</name>
    <dbReference type="NCBI Taxonomy" id="143950"/>
    <lineage>
        <taxon>Eukaryota</taxon>
        <taxon>Metazoa</taxon>
        <taxon>Ecdysozoa</taxon>
        <taxon>Arthropoda</taxon>
        <taxon>Hexapoda</taxon>
        <taxon>Insecta</taxon>
        <taxon>Pterygota</taxon>
        <taxon>Neoptera</taxon>
        <taxon>Paraneoptera</taxon>
        <taxon>Hemiptera</taxon>
        <taxon>Sternorrhyncha</taxon>
        <taxon>Aphidomorpha</taxon>
        <taxon>Aphidoidea</taxon>
        <taxon>Aphididae</taxon>
        <taxon>Sipha</taxon>
    </lineage>
</organism>
<evidence type="ECO:0000256" key="8">
    <source>
        <dbReference type="PROSITE-ProRule" id="PRU00042"/>
    </source>
</evidence>
<dbReference type="OrthoDB" id="6594755at2759"/>
<keyword evidence="4 8" id="KW-0863">Zinc-finger</keyword>
<keyword evidence="6" id="KW-0238">DNA-binding</keyword>
<dbReference type="Gene3D" id="3.40.1800.20">
    <property type="match status" value="1"/>
</dbReference>
<dbReference type="InterPro" id="IPR013087">
    <property type="entry name" value="Znf_C2H2_type"/>
</dbReference>
<dbReference type="Proteomes" id="UP000694846">
    <property type="component" value="Unplaced"/>
</dbReference>
<evidence type="ECO:0000256" key="7">
    <source>
        <dbReference type="ARBA" id="ARBA00023242"/>
    </source>
</evidence>
<dbReference type="Pfam" id="PF07776">
    <property type="entry name" value="zf-AD"/>
    <property type="match status" value="1"/>
</dbReference>
<sequence length="650" mass="74229">MNEVMDHNEEIDVLQTYTANDFCRLCANIDDNLVSIFADEGVDHMLEDKIRTHLPFLNISENDVLPKRICYQCASAVLVWSELYVCSADADQKLRSMFEVASFEQNDCKTGSYNDIDIDVPVKNFIGDSIEYDDMNNVNMFHKPEKSDKTLNELDKIPSTSKNDNMLNHQLKSSVNSGDETLNSGMKREMASMFGGDDEDDSEDNMYLNAAGIDDDINGLMNCHRLDMSSVDDCGVLVEPKQEYLDEPEMGMVHPKIEMEDNDQDQDNGCIGGIVDDEHHLDHHHERLRNGGDDNEEVDDNGSSLNATIPGITTITDDDGDGHLMDDDDEDEDDEDGDYKPQLVEMRDEDLRNGGLVDGRGSSNGDGETINNADVRELYMNTTDDGSGTGDGEQQETMCQLCATVFKTRYNLLRHFQKRHPEYKMYECDLCRISFPSIDEFKDHLEEKHSKVHTTHAMDSKQVRFACDVCGNMYKNKASAMNHLLTHTAKKSVRCDHCDFTCYTKQQLGVHQTKHDKRFVCEICHKRFAQKSQLDVHVNAVHYNQRPFACVLCKKTFKTKGSHDAHMIVHTDTRNYQCPHCDKKCRKRYDLTLHIRTHTGEKPFKCSVCGRGFVQMCDTRKHEMLHFKPGKRKSFFFSSPEPEENVLDDE</sequence>
<feature type="binding site" evidence="9">
    <location>
        <position position="23"/>
    </location>
    <ligand>
        <name>Zn(2+)</name>
        <dbReference type="ChEBI" id="CHEBI:29105"/>
    </ligand>
</feature>
<dbReference type="GO" id="GO:0005634">
    <property type="term" value="C:nucleus"/>
    <property type="evidence" value="ECO:0007669"/>
    <property type="project" value="UniProtKB-SubCell"/>
</dbReference>
<keyword evidence="13" id="KW-1185">Reference proteome</keyword>
<feature type="domain" description="C2H2-type" evidence="11">
    <location>
        <begin position="576"/>
        <end position="603"/>
    </location>
</feature>
<dbReference type="GO" id="GO:0010468">
    <property type="term" value="P:regulation of gene expression"/>
    <property type="evidence" value="ECO:0007669"/>
    <property type="project" value="TreeGrafter"/>
</dbReference>
<dbReference type="Gene3D" id="3.30.160.60">
    <property type="entry name" value="Classic Zinc Finger"/>
    <property type="match status" value="6"/>
</dbReference>
<evidence type="ECO:0000256" key="10">
    <source>
        <dbReference type="SAM" id="MobiDB-lite"/>
    </source>
</evidence>
<dbReference type="Pfam" id="PF12874">
    <property type="entry name" value="zf-met"/>
    <property type="match status" value="2"/>
</dbReference>
<reference evidence="14" key="1">
    <citation type="submission" date="2025-08" db="UniProtKB">
        <authorList>
            <consortium name="RefSeq"/>
        </authorList>
    </citation>
    <scope>IDENTIFICATION</scope>
    <source>
        <tissue evidence="14">Whole body</tissue>
    </source>
</reference>
<dbReference type="RefSeq" id="XP_025423635.1">
    <property type="nucleotide sequence ID" value="XM_025567850.1"/>
</dbReference>
<feature type="domain" description="C2H2-type" evidence="11">
    <location>
        <begin position="397"/>
        <end position="425"/>
    </location>
</feature>
<dbReference type="PROSITE" id="PS51915">
    <property type="entry name" value="ZAD"/>
    <property type="match status" value="1"/>
</dbReference>
<feature type="binding site" evidence="9">
    <location>
        <position position="73"/>
    </location>
    <ligand>
        <name>Zn(2+)</name>
        <dbReference type="ChEBI" id="CHEBI:29105"/>
    </ligand>
</feature>
<evidence type="ECO:0000256" key="5">
    <source>
        <dbReference type="ARBA" id="ARBA00022833"/>
    </source>
</evidence>
<feature type="domain" description="C2H2-type" evidence="11">
    <location>
        <begin position="519"/>
        <end position="547"/>
    </location>
</feature>
<evidence type="ECO:0000256" key="6">
    <source>
        <dbReference type="ARBA" id="ARBA00023125"/>
    </source>
</evidence>
<dbReference type="GO" id="GO:0008270">
    <property type="term" value="F:zinc ion binding"/>
    <property type="evidence" value="ECO:0007669"/>
    <property type="project" value="UniProtKB-UniRule"/>
</dbReference>
<feature type="domain" description="C2H2-type" evidence="11">
    <location>
        <begin position="548"/>
        <end position="575"/>
    </location>
</feature>
<dbReference type="AlphaFoldDB" id="A0A8B8GL04"/>
<dbReference type="FunFam" id="3.30.160.60:FF:000446">
    <property type="entry name" value="Zinc finger protein"/>
    <property type="match status" value="1"/>
</dbReference>
<keyword evidence="2 9" id="KW-0479">Metal-binding</keyword>
<evidence type="ECO:0000256" key="2">
    <source>
        <dbReference type="ARBA" id="ARBA00022723"/>
    </source>
</evidence>
<feature type="domain" description="C2H2-type" evidence="11">
    <location>
        <begin position="604"/>
        <end position="626"/>
    </location>
</feature>
<evidence type="ECO:0000256" key="4">
    <source>
        <dbReference type="ARBA" id="ARBA00022771"/>
    </source>
</evidence>
<comment type="subcellular location">
    <subcellularLocation>
        <location evidence="1">Nucleus</location>
    </subcellularLocation>
</comment>
<dbReference type="SMART" id="SM00355">
    <property type="entry name" value="ZnF_C2H2"/>
    <property type="match status" value="8"/>
</dbReference>
<gene>
    <name evidence="14" type="primary">LOC112692999</name>
</gene>
<feature type="domain" description="C2H2-type" evidence="11">
    <location>
        <begin position="465"/>
        <end position="492"/>
    </location>
</feature>
<dbReference type="SUPFAM" id="SSF57716">
    <property type="entry name" value="Glucocorticoid receptor-like (DNA-binding domain)"/>
    <property type="match status" value="1"/>
</dbReference>
<keyword evidence="5 9" id="KW-0862">Zinc</keyword>
<dbReference type="PROSITE" id="PS00028">
    <property type="entry name" value="ZINC_FINGER_C2H2_1"/>
    <property type="match status" value="7"/>
</dbReference>
<dbReference type="InterPro" id="IPR036236">
    <property type="entry name" value="Znf_C2H2_sf"/>
</dbReference>
<dbReference type="PANTHER" id="PTHR16515">
    <property type="entry name" value="PR DOMAIN ZINC FINGER PROTEIN"/>
    <property type="match status" value="1"/>
</dbReference>
<dbReference type="SUPFAM" id="SSF57667">
    <property type="entry name" value="beta-beta-alpha zinc fingers"/>
    <property type="match status" value="4"/>
</dbReference>
<evidence type="ECO:0000256" key="9">
    <source>
        <dbReference type="PROSITE-ProRule" id="PRU01263"/>
    </source>
</evidence>
<feature type="compositionally biased region" description="Acidic residues" evidence="10">
    <location>
        <begin position="316"/>
        <end position="337"/>
    </location>
</feature>
<evidence type="ECO:0000259" key="11">
    <source>
        <dbReference type="PROSITE" id="PS50157"/>
    </source>
</evidence>
<dbReference type="SMART" id="SM00868">
    <property type="entry name" value="zf-AD"/>
    <property type="match status" value="1"/>
</dbReference>
<feature type="domain" description="ZAD" evidence="12">
    <location>
        <begin position="21"/>
        <end position="97"/>
    </location>
</feature>
<dbReference type="InterPro" id="IPR012934">
    <property type="entry name" value="Znf_AD"/>
</dbReference>